<dbReference type="InterPro" id="IPR029058">
    <property type="entry name" value="AB_hydrolase_fold"/>
</dbReference>
<dbReference type="Gene3D" id="3.40.50.1820">
    <property type="entry name" value="alpha/beta hydrolase"/>
    <property type="match status" value="1"/>
</dbReference>
<evidence type="ECO:0000256" key="4">
    <source>
        <dbReference type="ARBA" id="ARBA00022729"/>
    </source>
</evidence>
<dbReference type="InterPro" id="IPR001563">
    <property type="entry name" value="Peptidase_S10"/>
</dbReference>
<keyword evidence="9" id="KW-1185">Reference proteome</keyword>
<evidence type="ECO:0000256" key="3">
    <source>
        <dbReference type="ARBA" id="ARBA00022670"/>
    </source>
</evidence>
<comment type="caution">
    <text evidence="8">The sequence shown here is derived from an EMBL/GenBank/DDBJ whole genome shotgun (WGS) entry which is preliminary data.</text>
</comment>
<dbReference type="Proteomes" id="UP001189429">
    <property type="component" value="Unassembled WGS sequence"/>
</dbReference>
<evidence type="ECO:0000256" key="7">
    <source>
        <dbReference type="RuleBase" id="RU361156"/>
    </source>
</evidence>
<evidence type="ECO:0000256" key="1">
    <source>
        <dbReference type="ARBA" id="ARBA00009431"/>
    </source>
</evidence>
<evidence type="ECO:0000256" key="5">
    <source>
        <dbReference type="ARBA" id="ARBA00022801"/>
    </source>
</evidence>
<dbReference type="Pfam" id="PF00450">
    <property type="entry name" value="Peptidase_S10"/>
    <property type="match status" value="1"/>
</dbReference>
<dbReference type="EC" id="3.4.16.-" evidence="7"/>
<keyword evidence="4" id="KW-0732">Signal</keyword>
<gene>
    <name evidence="8" type="ORF">PCOR1329_LOCUS30919</name>
</gene>
<dbReference type="SUPFAM" id="SSF53474">
    <property type="entry name" value="alpha/beta-Hydrolases"/>
    <property type="match status" value="1"/>
</dbReference>
<dbReference type="EMBL" id="CAUYUJ010012030">
    <property type="protein sequence ID" value="CAK0833132.1"/>
    <property type="molecule type" value="Genomic_DNA"/>
</dbReference>
<dbReference type="PROSITE" id="PS00131">
    <property type="entry name" value="CARBOXYPEPT_SER_SER"/>
    <property type="match status" value="1"/>
</dbReference>
<keyword evidence="6" id="KW-0325">Glycoprotein</keyword>
<dbReference type="InterPro" id="IPR018202">
    <property type="entry name" value="Ser_caboxypep_ser_AS"/>
</dbReference>
<name>A0ABN9SMS9_9DINO</name>
<dbReference type="InterPro" id="IPR033124">
    <property type="entry name" value="Ser_caboxypep_his_AS"/>
</dbReference>
<evidence type="ECO:0000313" key="9">
    <source>
        <dbReference type="Proteomes" id="UP001189429"/>
    </source>
</evidence>
<organism evidence="8 9">
    <name type="scientific">Prorocentrum cordatum</name>
    <dbReference type="NCBI Taxonomy" id="2364126"/>
    <lineage>
        <taxon>Eukaryota</taxon>
        <taxon>Sar</taxon>
        <taxon>Alveolata</taxon>
        <taxon>Dinophyceae</taxon>
        <taxon>Prorocentrales</taxon>
        <taxon>Prorocentraceae</taxon>
        <taxon>Prorocentrum</taxon>
    </lineage>
</organism>
<feature type="non-terminal residue" evidence="8">
    <location>
        <position position="1"/>
    </location>
</feature>
<dbReference type="PANTHER" id="PTHR11802:SF472">
    <property type="entry name" value="SERINE CARBOXYPEPTIDASE CPVL-RELATED"/>
    <property type="match status" value="1"/>
</dbReference>
<evidence type="ECO:0000256" key="2">
    <source>
        <dbReference type="ARBA" id="ARBA00022645"/>
    </source>
</evidence>
<evidence type="ECO:0000313" key="8">
    <source>
        <dbReference type="EMBL" id="CAK0833132.1"/>
    </source>
</evidence>
<dbReference type="PROSITE" id="PS00560">
    <property type="entry name" value="CARBOXYPEPT_SER_HIS"/>
    <property type="match status" value="1"/>
</dbReference>
<keyword evidence="3 7" id="KW-0645">Protease</keyword>
<sequence length="526" mass="57879">DLTSSQSEQCLPKLASILDDLIFGASELGDLAIGDIPHSDRLLMKLLWLALCTTALEAFEEEAAPNDGAVFVTSYLPDRVKDGQSATAVDLGPLGWKAGNAMHSGYITVDEEKKKNTFFWLSTALDGNSSAPLLLWLQGGPGASSLFGMFTEIGPFGIAPGGTIEPRAVHWNQHYHLLFLDNPVGTGFSFTETEEGFVSRHEQAGEDLQEALSQFFQLFPQFRENHLYVTGESYAGKWVPSCAYAIHEKNKVAFQEERINLKGIAIGDGAMNPAVQFKGFGDLLWFNGMVDEVEKAQFQAYEARIQEALKTSDTVGAFEIFDEMLNGDFYPYPTYYANVTGMGSNYFNFELSPDATPLGGDFVKWLNQDAVKARIHVGSRKYAPENNTVEAHLKPDWMRDVLAELVPIMENYKVMIYSGQNDIILGPTLTENFLRGLEWSGQEEYSRAQKTVWRRSSKGPGSQLPDVAGYARQVGQFSQVVVRGGGHMVPGDQPERALDMLERFVSGAGFGDPVPDAPQAGPPLVV</sequence>
<keyword evidence="5 7" id="KW-0378">Hydrolase</keyword>
<proteinExistence type="inferred from homology"/>
<comment type="similarity">
    <text evidence="1 7">Belongs to the peptidase S10 family.</text>
</comment>
<protein>
    <recommendedName>
        <fullName evidence="7">Carboxypeptidase</fullName>
        <ecNumber evidence="7">3.4.16.-</ecNumber>
    </recommendedName>
</protein>
<evidence type="ECO:0000256" key="6">
    <source>
        <dbReference type="ARBA" id="ARBA00023180"/>
    </source>
</evidence>
<accession>A0ABN9SMS9</accession>
<keyword evidence="2 7" id="KW-0121">Carboxypeptidase</keyword>
<dbReference type="PANTHER" id="PTHR11802">
    <property type="entry name" value="SERINE PROTEASE FAMILY S10 SERINE CARBOXYPEPTIDASE"/>
    <property type="match status" value="1"/>
</dbReference>
<reference evidence="8" key="1">
    <citation type="submission" date="2023-10" db="EMBL/GenBank/DDBJ databases">
        <authorList>
            <person name="Chen Y."/>
            <person name="Shah S."/>
            <person name="Dougan E. K."/>
            <person name="Thang M."/>
            <person name="Chan C."/>
        </authorList>
    </citation>
    <scope>NUCLEOTIDE SEQUENCE [LARGE SCALE GENOMIC DNA]</scope>
</reference>
<dbReference type="PRINTS" id="PR00724">
    <property type="entry name" value="CRBOXYPTASEC"/>
</dbReference>